<gene>
    <name evidence="2" type="ORF">GQF02_05565</name>
</gene>
<reference evidence="2 3" key="1">
    <citation type="submission" date="2019-12" db="EMBL/GenBank/DDBJ databases">
        <title>Neisseriaceae gen. nov. sp. Genome sequencing and assembly.</title>
        <authorList>
            <person name="Liu Z."/>
            <person name="Li A."/>
        </authorList>
    </citation>
    <scope>NUCLEOTIDE SEQUENCE [LARGE SCALE GENOMIC DNA]</scope>
    <source>
        <strain evidence="2 3">B2N2-7</strain>
    </source>
</reference>
<name>A0A845BM13_9NEIS</name>
<dbReference type="SUPFAM" id="SSF54593">
    <property type="entry name" value="Glyoxalase/Bleomycin resistance protein/Dihydroxybiphenyl dioxygenase"/>
    <property type="match status" value="1"/>
</dbReference>
<keyword evidence="3" id="KW-1185">Reference proteome</keyword>
<dbReference type="Gene3D" id="3.10.180.10">
    <property type="entry name" value="2,3-Dihydroxybiphenyl 1,2-Dioxygenase, domain 1"/>
    <property type="match status" value="1"/>
</dbReference>
<evidence type="ECO:0000313" key="3">
    <source>
        <dbReference type="Proteomes" id="UP000467214"/>
    </source>
</evidence>
<proteinExistence type="predicted"/>
<accession>A0A845BM13</accession>
<dbReference type="PANTHER" id="PTHR36437:SF2">
    <property type="entry name" value="GLYOXALASE_BLEOMYCIN RESISTANCE PROTEIN_DIOXYGENASE"/>
    <property type="match status" value="1"/>
</dbReference>
<sequence length="136" mass="15244">MKQHIAQFAIVVDDYDRAIAYYHGVLGFDLAEDSDLGGGKRWVRVTPPGGETSLLLARASNAEQTQAIGHQAGGRVFLFLHTDDFWRDYDVYRARGVTFAEAPREEDYGTVVVFTDLYGNRWDLLQLGCPKRDASS</sequence>
<dbReference type="Proteomes" id="UP000467214">
    <property type="component" value="Unassembled WGS sequence"/>
</dbReference>
<dbReference type="PANTHER" id="PTHR36437">
    <property type="entry name" value="GLYOXALASE/BLEOMYCIN RESISTANCE PROTEIN/DIOXYGENASE"/>
    <property type="match status" value="1"/>
</dbReference>
<dbReference type="PROSITE" id="PS51819">
    <property type="entry name" value="VOC"/>
    <property type="match status" value="1"/>
</dbReference>
<comment type="caution">
    <text evidence="2">The sequence shown here is derived from an EMBL/GenBank/DDBJ whole genome shotgun (WGS) entry which is preliminary data.</text>
</comment>
<organism evidence="2 3">
    <name type="scientific">Craterilacuibacter sinensis</name>
    <dbReference type="NCBI Taxonomy" id="2686017"/>
    <lineage>
        <taxon>Bacteria</taxon>
        <taxon>Pseudomonadati</taxon>
        <taxon>Pseudomonadota</taxon>
        <taxon>Betaproteobacteria</taxon>
        <taxon>Neisseriales</taxon>
        <taxon>Neisseriaceae</taxon>
        <taxon>Craterilacuibacter</taxon>
    </lineage>
</organism>
<protein>
    <submittedName>
        <fullName evidence="2">VOC family protein</fullName>
    </submittedName>
</protein>
<evidence type="ECO:0000259" key="1">
    <source>
        <dbReference type="PROSITE" id="PS51819"/>
    </source>
</evidence>
<feature type="domain" description="VOC" evidence="1">
    <location>
        <begin position="4"/>
        <end position="127"/>
    </location>
</feature>
<dbReference type="InterPro" id="IPR004360">
    <property type="entry name" value="Glyas_Fos-R_dOase_dom"/>
</dbReference>
<dbReference type="AlphaFoldDB" id="A0A845BM13"/>
<dbReference type="InterPro" id="IPR029068">
    <property type="entry name" value="Glyas_Bleomycin-R_OHBP_Dase"/>
</dbReference>
<dbReference type="CDD" id="cd07263">
    <property type="entry name" value="VOC_like"/>
    <property type="match status" value="1"/>
</dbReference>
<dbReference type="EMBL" id="WSSB01000004">
    <property type="protein sequence ID" value="MXR36440.1"/>
    <property type="molecule type" value="Genomic_DNA"/>
</dbReference>
<dbReference type="RefSeq" id="WP_160795497.1">
    <property type="nucleotide sequence ID" value="NZ_WSSB01000004.1"/>
</dbReference>
<dbReference type="InterPro" id="IPR037523">
    <property type="entry name" value="VOC_core"/>
</dbReference>
<dbReference type="Pfam" id="PF00903">
    <property type="entry name" value="Glyoxalase"/>
    <property type="match status" value="1"/>
</dbReference>
<evidence type="ECO:0000313" key="2">
    <source>
        <dbReference type="EMBL" id="MXR36440.1"/>
    </source>
</evidence>